<name>A0A645DVA3_9ZZZZ</name>
<evidence type="ECO:0000313" key="1">
    <source>
        <dbReference type="EMBL" id="MPM93261.1"/>
    </source>
</evidence>
<dbReference type="EMBL" id="VSSQ01040097">
    <property type="protein sequence ID" value="MPM93261.1"/>
    <property type="molecule type" value="Genomic_DNA"/>
</dbReference>
<organism evidence="1">
    <name type="scientific">bioreactor metagenome</name>
    <dbReference type="NCBI Taxonomy" id="1076179"/>
    <lineage>
        <taxon>unclassified sequences</taxon>
        <taxon>metagenomes</taxon>
        <taxon>ecological metagenomes</taxon>
    </lineage>
</organism>
<accession>A0A645DVA3</accession>
<protein>
    <submittedName>
        <fullName evidence="1">Uncharacterized protein</fullName>
    </submittedName>
</protein>
<dbReference type="AlphaFoldDB" id="A0A645DVA3"/>
<proteinExistence type="predicted"/>
<reference evidence="1" key="1">
    <citation type="submission" date="2019-08" db="EMBL/GenBank/DDBJ databases">
        <authorList>
            <person name="Kucharzyk K."/>
            <person name="Murdoch R.W."/>
            <person name="Higgins S."/>
            <person name="Loffler F."/>
        </authorList>
    </citation>
    <scope>NUCLEOTIDE SEQUENCE</scope>
</reference>
<gene>
    <name evidence="1" type="ORF">SDC9_140397</name>
</gene>
<comment type="caution">
    <text evidence="1">The sequence shown here is derived from an EMBL/GenBank/DDBJ whole genome shotgun (WGS) entry which is preliminary data.</text>
</comment>
<sequence length="40" mass="4480">MRLLCELRVQIHEVGVLPGDTPDVSRRLDVFGQLHVPNAV</sequence>